<dbReference type="Proteomes" id="UP000038045">
    <property type="component" value="Unplaced"/>
</dbReference>
<sequence>MLSKFTEIGMYTIESIPDCEGKNAVLYHGDLWTNNIMINIDSEKRFTNDVAAIIDWQTMSTGAIGKDLSRLIVNTCSQDIRREIEVSYLPVYYEELKKKVSEKEGEFDMTLETFMTIYDFCMIDQSFHTIVMTGINLSKLEITTDEDNYLWDTRKFALASKSYFAIKDAIKRIKKHKPEWLLK</sequence>
<protein>
    <submittedName>
        <fullName evidence="2">CHK domain-containing protein</fullName>
    </submittedName>
</protein>
<dbReference type="InterPro" id="IPR052961">
    <property type="entry name" value="Oxido-Kinase-like_Enzymes"/>
</dbReference>
<name>A0A0N4ZDU6_PARTI</name>
<evidence type="ECO:0000313" key="2">
    <source>
        <dbReference type="WBParaSite" id="PTRK_0000575200.1"/>
    </source>
</evidence>
<proteinExistence type="predicted"/>
<dbReference type="SUPFAM" id="SSF56112">
    <property type="entry name" value="Protein kinase-like (PK-like)"/>
    <property type="match status" value="1"/>
</dbReference>
<dbReference type="InterPro" id="IPR012877">
    <property type="entry name" value="Dhs-27"/>
</dbReference>
<evidence type="ECO:0000313" key="1">
    <source>
        <dbReference type="Proteomes" id="UP000038045"/>
    </source>
</evidence>
<keyword evidence="1" id="KW-1185">Reference proteome</keyword>
<accession>A0A0N4ZDU6</accession>
<dbReference type="InterPro" id="IPR011009">
    <property type="entry name" value="Kinase-like_dom_sf"/>
</dbReference>
<reference evidence="2" key="1">
    <citation type="submission" date="2017-02" db="UniProtKB">
        <authorList>
            <consortium name="WormBaseParasite"/>
        </authorList>
    </citation>
    <scope>IDENTIFICATION</scope>
</reference>
<dbReference type="PANTHER" id="PTHR23020:SF22">
    <property type="entry name" value="CHK KINASE-LIKE DOMAIN-CONTAINING PROTEIN"/>
    <property type="match status" value="1"/>
</dbReference>
<dbReference type="WBParaSite" id="PTRK_0000575200.1">
    <property type="protein sequence ID" value="PTRK_0000575200.1"/>
    <property type="gene ID" value="PTRK_0000575200"/>
</dbReference>
<dbReference type="Gene3D" id="3.90.1200.10">
    <property type="match status" value="1"/>
</dbReference>
<dbReference type="PANTHER" id="PTHR23020">
    <property type="entry name" value="UNCHARACTERIZED NUCLEAR HORMONE RECEPTOR-RELATED"/>
    <property type="match status" value="1"/>
</dbReference>
<dbReference type="AlphaFoldDB" id="A0A0N4ZDU6"/>
<organism evidence="1 2">
    <name type="scientific">Parastrongyloides trichosuri</name>
    <name type="common">Possum-specific nematode worm</name>
    <dbReference type="NCBI Taxonomy" id="131310"/>
    <lineage>
        <taxon>Eukaryota</taxon>
        <taxon>Metazoa</taxon>
        <taxon>Ecdysozoa</taxon>
        <taxon>Nematoda</taxon>
        <taxon>Chromadorea</taxon>
        <taxon>Rhabditida</taxon>
        <taxon>Tylenchina</taxon>
        <taxon>Panagrolaimomorpha</taxon>
        <taxon>Strongyloidoidea</taxon>
        <taxon>Strongyloididae</taxon>
        <taxon>Parastrongyloides</taxon>
    </lineage>
</organism>
<dbReference type="Pfam" id="PF07914">
    <property type="entry name" value="DUF1679"/>
    <property type="match status" value="1"/>
</dbReference>